<feature type="compositionally biased region" description="Acidic residues" evidence="1">
    <location>
        <begin position="113"/>
        <end position="129"/>
    </location>
</feature>
<protein>
    <recommendedName>
        <fullName evidence="2">Myb-like DNA-binding domain-containing protein</fullName>
    </recommendedName>
</protein>
<dbReference type="EMBL" id="KI912114">
    <property type="protein sequence ID" value="ETS79507.1"/>
    <property type="molecule type" value="Genomic_DNA"/>
</dbReference>
<keyword evidence="4" id="KW-1185">Reference proteome</keyword>
<dbReference type="InParanoid" id="W3X293"/>
<organism evidence="3 4">
    <name type="scientific">Pestalotiopsis fici (strain W106-1 / CGMCC3.15140)</name>
    <dbReference type="NCBI Taxonomy" id="1229662"/>
    <lineage>
        <taxon>Eukaryota</taxon>
        <taxon>Fungi</taxon>
        <taxon>Dikarya</taxon>
        <taxon>Ascomycota</taxon>
        <taxon>Pezizomycotina</taxon>
        <taxon>Sordariomycetes</taxon>
        <taxon>Xylariomycetidae</taxon>
        <taxon>Amphisphaeriales</taxon>
        <taxon>Sporocadaceae</taxon>
        <taxon>Pestalotiopsis</taxon>
    </lineage>
</organism>
<accession>W3X293</accession>
<dbReference type="AlphaFoldDB" id="W3X293"/>
<evidence type="ECO:0000259" key="2">
    <source>
        <dbReference type="Pfam" id="PF22980"/>
    </source>
</evidence>
<proteinExistence type="predicted"/>
<dbReference type="HOGENOM" id="CLU_142375_0_0_1"/>
<dbReference type="eggNOG" id="ENOG502RJRP">
    <property type="taxonomic scope" value="Eukaryota"/>
</dbReference>
<dbReference type="OrthoDB" id="4774746at2759"/>
<dbReference type="RefSeq" id="XP_007836132.1">
    <property type="nucleotide sequence ID" value="XM_007837941.1"/>
</dbReference>
<dbReference type="Proteomes" id="UP000030651">
    <property type="component" value="Unassembled WGS sequence"/>
</dbReference>
<dbReference type="GeneID" id="19274373"/>
<evidence type="ECO:0000313" key="4">
    <source>
        <dbReference type="Proteomes" id="UP000030651"/>
    </source>
</evidence>
<dbReference type="KEGG" id="pfy:PFICI_09360"/>
<reference evidence="4" key="1">
    <citation type="journal article" date="2015" name="BMC Genomics">
        <title>Genomic and transcriptomic analysis of the endophytic fungus Pestalotiopsis fici reveals its lifestyle and high potential for synthesis of natural products.</title>
        <authorList>
            <person name="Wang X."/>
            <person name="Zhang X."/>
            <person name="Liu L."/>
            <person name="Xiang M."/>
            <person name="Wang W."/>
            <person name="Sun X."/>
            <person name="Che Y."/>
            <person name="Guo L."/>
            <person name="Liu G."/>
            <person name="Guo L."/>
            <person name="Wang C."/>
            <person name="Yin W.B."/>
            <person name="Stadler M."/>
            <person name="Zhang X."/>
            <person name="Liu X."/>
        </authorList>
    </citation>
    <scope>NUCLEOTIDE SEQUENCE [LARGE SCALE GENOMIC DNA]</scope>
    <source>
        <strain evidence="4">W106-1 / CGMCC3.15140</strain>
    </source>
</reference>
<dbReference type="OMA" id="HERLYHD"/>
<dbReference type="Pfam" id="PF22980">
    <property type="entry name" value="Myb_DNA-bind_8"/>
    <property type="match status" value="1"/>
</dbReference>
<feature type="compositionally biased region" description="Basic and acidic residues" evidence="1">
    <location>
        <begin position="102"/>
        <end position="112"/>
    </location>
</feature>
<name>W3X293_PESFW</name>
<gene>
    <name evidence="3" type="ORF">PFICI_09360</name>
</gene>
<sequence length="151" mass="16964">MSGQQTVQQTPREAAADKDARFFFTVLKHCKTKPDTDWDAVAAELGYANKGVAQVRFGQIKRKLGITTNDKATPDVKNKVTKSTPKTGSAKAKQSAAKIKKQKEEEQAMKKEEEEDLEKEEYYDDDDMADPITPTPKRPGKLRSMKNEDEV</sequence>
<feature type="domain" description="Myb-like DNA-binding" evidence="2">
    <location>
        <begin position="17"/>
        <end position="65"/>
    </location>
</feature>
<evidence type="ECO:0000256" key="1">
    <source>
        <dbReference type="SAM" id="MobiDB-lite"/>
    </source>
</evidence>
<dbReference type="STRING" id="1229662.W3X293"/>
<feature type="region of interest" description="Disordered" evidence="1">
    <location>
        <begin position="64"/>
        <end position="151"/>
    </location>
</feature>
<evidence type="ECO:0000313" key="3">
    <source>
        <dbReference type="EMBL" id="ETS79507.1"/>
    </source>
</evidence>
<dbReference type="InterPro" id="IPR054505">
    <property type="entry name" value="Myb_DNA-bind_8"/>
</dbReference>